<sequence>MSANLQYILDERQQICDTCGCSFKPKGFDSHRRACEQRTRDSEEDAEQWASITAMSIQECQPWLPFRCQLDFEVAELAHEAALTHEQTMLAHPNGSTAAWTEDFTLANYADVQNMWEAASHRLTPDTLTVPLGDKDMEYTVHFRPLWEWAVDLLRHPIIGPHCVFDAQRLSKFDGDSFVRFIDELWTADAFWECQVRITSQMPPDAKPLAFILYADKAKLSSFGREKGYPVIAHLANLPVAIRNRKGLGGGRVGWLPLIKDDPKHKGTPRFANFRAAVWHTAFKKVLASIVLPLTSGRWANCWDNIARLFYTLVLILSADYEEQAIMSLTHGVMSNFPCPICLIPEDKLSSIMPHNYPLRTGQATSTLLIEARAEHCKGRREAILKSQAVRDVDNAFHDMNHKTTDVHRALSHDRLHVNILGFFKDHMWSELQLLIGLLGRDKVAQVDENFDALPRWWNLIHFDAVMAITFTDGSKYEVIFKNWSFLKKHLVAHLFDDIMAKGATRNYNTMPNEKCHGPLKASYQYQTNFKDVAPQILRADHWSLVSEFIRSRVDELDAYNTQMAEDETDPDTNIPSNFHIRFGSKQPKKSLETIKEQHVDNPSFRHFCRKLNTFLNALPAVTQHVNMLPFDNHSHMTHPEKITEFRFLKVNYESLVDFCQTTDYLRCSPSFHNLPRYNCVIVNTTTVGRHLQKDKHLKCWRVRQREMARVALAPDPTTVGDFLVMDTVDSDIFLRMKQMHLAAGH</sequence>
<dbReference type="InterPro" id="IPR041078">
    <property type="entry name" value="Plavaka"/>
</dbReference>
<evidence type="ECO:0000313" key="1">
    <source>
        <dbReference type="EMBL" id="KAG2090024.1"/>
    </source>
</evidence>
<dbReference type="Pfam" id="PF18759">
    <property type="entry name" value="Plavaka"/>
    <property type="match status" value="1"/>
</dbReference>
<dbReference type="EMBL" id="JABBWM010000107">
    <property type="protein sequence ID" value="KAG2090024.1"/>
    <property type="molecule type" value="Genomic_DNA"/>
</dbReference>
<dbReference type="RefSeq" id="XP_041286083.1">
    <property type="nucleotide sequence ID" value="XM_041440055.1"/>
</dbReference>
<protein>
    <submittedName>
        <fullName evidence="1">Uncharacterized protein</fullName>
    </submittedName>
</protein>
<proteinExistence type="predicted"/>
<accession>A0A9P7EUJ5</accession>
<name>A0A9P7EUJ5_9AGAM</name>
<evidence type="ECO:0000313" key="2">
    <source>
        <dbReference type="Proteomes" id="UP000823399"/>
    </source>
</evidence>
<reference evidence="1" key="1">
    <citation type="journal article" date="2020" name="New Phytol.">
        <title>Comparative genomics reveals dynamic genome evolution in host specialist ectomycorrhizal fungi.</title>
        <authorList>
            <person name="Lofgren L.A."/>
            <person name="Nguyen N.H."/>
            <person name="Vilgalys R."/>
            <person name="Ruytinx J."/>
            <person name="Liao H.L."/>
            <person name="Branco S."/>
            <person name="Kuo A."/>
            <person name="LaButti K."/>
            <person name="Lipzen A."/>
            <person name="Andreopoulos W."/>
            <person name="Pangilinan J."/>
            <person name="Riley R."/>
            <person name="Hundley H."/>
            <person name="Na H."/>
            <person name="Barry K."/>
            <person name="Grigoriev I.V."/>
            <person name="Stajich J.E."/>
            <person name="Kennedy P.G."/>
        </authorList>
    </citation>
    <scope>NUCLEOTIDE SEQUENCE</scope>
    <source>
        <strain evidence="1">FC423</strain>
    </source>
</reference>
<organism evidence="1 2">
    <name type="scientific">Suillus discolor</name>
    <dbReference type="NCBI Taxonomy" id="1912936"/>
    <lineage>
        <taxon>Eukaryota</taxon>
        <taxon>Fungi</taxon>
        <taxon>Dikarya</taxon>
        <taxon>Basidiomycota</taxon>
        <taxon>Agaricomycotina</taxon>
        <taxon>Agaricomycetes</taxon>
        <taxon>Agaricomycetidae</taxon>
        <taxon>Boletales</taxon>
        <taxon>Suillineae</taxon>
        <taxon>Suillaceae</taxon>
        <taxon>Suillus</taxon>
    </lineage>
</organism>
<dbReference type="Proteomes" id="UP000823399">
    <property type="component" value="Unassembled WGS sequence"/>
</dbReference>
<dbReference type="GeneID" id="64702314"/>
<dbReference type="OrthoDB" id="3239511at2759"/>
<keyword evidence="2" id="KW-1185">Reference proteome</keyword>
<dbReference type="AlphaFoldDB" id="A0A9P7EUJ5"/>
<gene>
    <name evidence="1" type="ORF">F5147DRAFT_748286</name>
</gene>
<comment type="caution">
    <text evidence="1">The sequence shown here is derived from an EMBL/GenBank/DDBJ whole genome shotgun (WGS) entry which is preliminary data.</text>
</comment>